<dbReference type="Gene3D" id="1.10.510.10">
    <property type="entry name" value="Transferase(Phosphotransferase) domain 1"/>
    <property type="match status" value="1"/>
</dbReference>
<keyword evidence="3 7" id="KW-0418">Kinase</keyword>
<organism evidence="7 8">
    <name type="scientific">Nonomuraea aridisoli</name>
    <dbReference type="NCBI Taxonomy" id="2070368"/>
    <lineage>
        <taxon>Bacteria</taxon>
        <taxon>Bacillati</taxon>
        <taxon>Actinomycetota</taxon>
        <taxon>Actinomycetes</taxon>
        <taxon>Streptosporangiales</taxon>
        <taxon>Streptosporangiaceae</taxon>
        <taxon>Nonomuraea</taxon>
    </lineage>
</organism>
<dbReference type="InterPro" id="IPR008271">
    <property type="entry name" value="Ser/Thr_kinase_AS"/>
</dbReference>
<name>A0A2W2ER85_9ACTN</name>
<feature type="region of interest" description="Disordered" evidence="5">
    <location>
        <begin position="297"/>
        <end position="331"/>
    </location>
</feature>
<proteinExistence type="predicted"/>
<keyword evidence="7" id="KW-0723">Serine/threonine-protein kinase</keyword>
<keyword evidence="1" id="KW-0808">Transferase</keyword>
<keyword evidence="8" id="KW-1185">Reference proteome</keyword>
<evidence type="ECO:0000256" key="4">
    <source>
        <dbReference type="ARBA" id="ARBA00022840"/>
    </source>
</evidence>
<accession>A0A2W2ER85</accession>
<dbReference type="GO" id="GO:0004674">
    <property type="term" value="F:protein serine/threonine kinase activity"/>
    <property type="evidence" value="ECO:0007669"/>
    <property type="project" value="UniProtKB-KW"/>
</dbReference>
<dbReference type="InterPro" id="IPR000719">
    <property type="entry name" value="Prot_kinase_dom"/>
</dbReference>
<dbReference type="Proteomes" id="UP000249304">
    <property type="component" value="Unassembled WGS sequence"/>
</dbReference>
<dbReference type="EMBL" id="POUD01000040">
    <property type="protein sequence ID" value="PZG19299.1"/>
    <property type="molecule type" value="Genomic_DNA"/>
</dbReference>
<dbReference type="Pfam" id="PF00069">
    <property type="entry name" value="Pkinase"/>
    <property type="match status" value="1"/>
</dbReference>
<feature type="region of interest" description="Disordered" evidence="5">
    <location>
        <begin position="379"/>
        <end position="409"/>
    </location>
</feature>
<gene>
    <name evidence="7" type="ORF">C1J01_12650</name>
</gene>
<dbReference type="CDD" id="cd14014">
    <property type="entry name" value="STKc_PknB_like"/>
    <property type="match status" value="1"/>
</dbReference>
<protein>
    <submittedName>
        <fullName evidence="7">Serine/threonine protein kinase</fullName>
    </submittedName>
</protein>
<dbReference type="SUPFAM" id="SSF56112">
    <property type="entry name" value="Protein kinase-like (PK-like)"/>
    <property type="match status" value="1"/>
</dbReference>
<evidence type="ECO:0000256" key="2">
    <source>
        <dbReference type="ARBA" id="ARBA00022741"/>
    </source>
</evidence>
<evidence type="ECO:0000313" key="8">
    <source>
        <dbReference type="Proteomes" id="UP000249304"/>
    </source>
</evidence>
<keyword evidence="2" id="KW-0547">Nucleotide-binding</keyword>
<evidence type="ECO:0000259" key="6">
    <source>
        <dbReference type="PROSITE" id="PS50011"/>
    </source>
</evidence>
<dbReference type="GO" id="GO:0005524">
    <property type="term" value="F:ATP binding"/>
    <property type="evidence" value="ECO:0007669"/>
    <property type="project" value="UniProtKB-KW"/>
</dbReference>
<evidence type="ECO:0000256" key="1">
    <source>
        <dbReference type="ARBA" id="ARBA00022679"/>
    </source>
</evidence>
<dbReference type="PANTHER" id="PTHR43289:SF34">
    <property type="entry name" value="SERINE_THREONINE-PROTEIN KINASE YBDM-RELATED"/>
    <property type="match status" value="1"/>
</dbReference>
<dbReference type="PROSITE" id="PS50011">
    <property type="entry name" value="PROTEIN_KINASE_DOM"/>
    <property type="match status" value="1"/>
</dbReference>
<comment type="caution">
    <text evidence="7">The sequence shown here is derived from an EMBL/GenBank/DDBJ whole genome shotgun (WGS) entry which is preliminary data.</text>
</comment>
<sequence>MHDLPVPDPGDPAHVSGYQVVARLGQGGQGEVFLGESPGGRRVAIKMLHSSFAADSHIRERFRCEAEIAQRLATFSTARVLETGFTRERPYIISEYVPGPSLETLVKEGGPRSGSGLERLAVTTLTALTSIHAAGIVHRDFKPSNVIMGPEGPVVIDFGIAFALDAPTCATGPVGTPAYMAPEQFDDQPLTPASDMFSWAGTMVFAATGRPAFSAGTVPATLNAVLHAEPDLSGVPASLRRLVAACLTKDPAARPTAVEVLCDLVGGDRVPSSAVGGTVPDALPAGRHRQRYRVAAPGGNPGRARAQGRHAVSPAFAATAPAAPARSRADRRRRGVAVLSAGAAMAATVGTLLFSSALGSPADAQDRWTRGSVTPLTCASGGSAAHPRGQAPGSCAEGSGPGGAVPWAP</sequence>
<dbReference type="Gene3D" id="3.30.200.20">
    <property type="entry name" value="Phosphorylase Kinase, domain 1"/>
    <property type="match status" value="1"/>
</dbReference>
<keyword evidence="4" id="KW-0067">ATP-binding</keyword>
<evidence type="ECO:0000256" key="5">
    <source>
        <dbReference type="SAM" id="MobiDB-lite"/>
    </source>
</evidence>
<dbReference type="OrthoDB" id="3915799at2"/>
<dbReference type="PROSITE" id="PS00108">
    <property type="entry name" value="PROTEIN_KINASE_ST"/>
    <property type="match status" value="1"/>
</dbReference>
<dbReference type="InterPro" id="IPR011009">
    <property type="entry name" value="Kinase-like_dom_sf"/>
</dbReference>
<evidence type="ECO:0000313" key="7">
    <source>
        <dbReference type="EMBL" id="PZG19299.1"/>
    </source>
</evidence>
<evidence type="ECO:0000256" key="3">
    <source>
        <dbReference type="ARBA" id="ARBA00022777"/>
    </source>
</evidence>
<feature type="compositionally biased region" description="Low complexity" evidence="5">
    <location>
        <begin position="297"/>
        <end position="326"/>
    </location>
</feature>
<feature type="domain" description="Protein kinase" evidence="6">
    <location>
        <begin position="18"/>
        <end position="265"/>
    </location>
</feature>
<dbReference type="AlphaFoldDB" id="A0A2W2ER85"/>
<dbReference type="PANTHER" id="PTHR43289">
    <property type="entry name" value="MITOGEN-ACTIVATED PROTEIN KINASE KINASE KINASE 20-RELATED"/>
    <property type="match status" value="1"/>
</dbReference>
<reference evidence="7 8" key="1">
    <citation type="submission" date="2018-01" db="EMBL/GenBank/DDBJ databases">
        <title>Draft genome sequence of Nonomuraea sp. KC333.</title>
        <authorList>
            <person name="Sahin N."/>
            <person name="Saygin H."/>
            <person name="Ay H."/>
        </authorList>
    </citation>
    <scope>NUCLEOTIDE SEQUENCE [LARGE SCALE GENOMIC DNA]</scope>
    <source>
        <strain evidence="7 8">KC333</strain>
    </source>
</reference>